<feature type="region of interest" description="Disordered" evidence="6">
    <location>
        <begin position="199"/>
        <end position="248"/>
    </location>
</feature>
<keyword evidence="2" id="KW-0227">DNA damage</keyword>
<evidence type="ECO:0000313" key="9">
    <source>
        <dbReference type="EMBL" id="CAG9838904.1"/>
    </source>
</evidence>
<dbReference type="GO" id="GO:0005958">
    <property type="term" value="C:DNA-dependent protein kinase-DNA ligase 4 complex"/>
    <property type="evidence" value="ECO:0007669"/>
    <property type="project" value="TreeGrafter"/>
</dbReference>
<dbReference type="InterPro" id="IPR038051">
    <property type="entry name" value="XRCC4-like_N_sf"/>
</dbReference>
<dbReference type="GO" id="GO:0032807">
    <property type="term" value="C:DNA ligase IV complex"/>
    <property type="evidence" value="ECO:0007669"/>
    <property type="project" value="TreeGrafter"/>
</dbReference>
<keyword evidence="5" id="KW-0175">Coiled coil</keyword>
<evidence type="ECO:0008006" key="11">
    <source>
        <dbReference type="Google" id="ProtNLM"/>
    </source>
</evidence>
<evidence type="ECO:0000313" key="10">
    <source>
        <dbReference type="Proteomes" id="UP001153709"/>
    </source>
</evidence>
<dbReference type="Pfam" id="PF21924">
    <property type="entry name" value="XRCC4_CC"/>
    <property type="match status" value="1"/>
</dbReference>
<reference evidence="9" key="1">
    <citation type="submission" date="2022-01" db="EMBL/GenBank/DDBJ databases">
        <authorList>
            <person name="King R."/>
        </authorList>
    </citation>
    <scope>NUCLEOTIDE SEQUENCE</scope>
</reference>
<evidence type="ECO:0000256" key="6">
    <source>
        <dbReference type="SAM" id="MobiDB-lite"/>
    </source>
</evidence>
<dbReference type="GO" id="GO:0006303">
    <property type="term" value="P:double-strand break repair via nonhomologous end joining"/>
    <property type="evidence" value="ECO:0007669"/>
    <property type="project" value="TreeGrafter"/>
</dbReference>
<dbReference type="GO" id="GO:0010165">
    <property type="term" value="P:response to X-ray"/>
    <property type="evidence" value="ECO:0007669"/>
    <property type="project" value="TreeGrafter"/>
</dbReference>
<dbReference type="PANTHER" id="PTHR28559:SF1">
    <property type="entry name" value="DNA REPAIR PROTEIN XRCC4"/>
    <property type="match status" value="1"/>
</dbReference>
<dbReference type="InterPro" id="IPR053961">
    <property type="entry name" value="XRCC4_N"/>
</dbReference>
<sequence>MASLFKKVETNNAEQLRLNIVFNENDFNLVILEKSNAWKAEVSCNDIEKLAKQLDLDAEEYYSTLKLYLEDTPDNVNFKLTNKEFLCYCNDNSINIKYFSCKLKKIPFQECIYDLLDSYGLSNNKKQNTDNSTETLELKKGYARLEEKVTELVDRNLNREQELYSNFVLVLNEKKRKIQHLTQTIEALKAGRPVLNPEIKVRKPKTLKKEKEEKQKPEMNVSESESSNNSDGYNTDDEKSKKAKDVIEDGLPSTSKKVNYDLIFDESEDVGNLPKRQRGINDFKEICNTPKISKVQKIDKETTSANIANIEEDCQTESFNTQELLDCI</sequence>
<dbReference type="GO" id="GO:0003677">
    <property type="term" value="F:DNA binding"/>
    <property type="evidence" value="ECO:0007669"/>
    <property type="project" value="InterPro"/>
</dbReference>
<evidence type="ECO:0000256" key="2">
    <source>
        <dbReference type="ARBA" id="ARBA00022763"/>
    </source>
</evidence>
<comment type="subcellular location">
    <subcellularLocation>
        <location evidence="1">Nucleus</location>
    </subcellularLocation>
</comment>
<feature type="domain" description="XRCC4 N-terminal" evidence="7">
    <location>
        <begin position="23"/>
        <end position="97"/>
    </location>
</feature>
<dbReference type="GO" id="GO:0006310">
    <property type="term" value="P:DNA recombination"/>
    <property type="evidence" value="ECO:0007669"/>
    <property type="project" value="InterPro"/>
</dbReference>
<feature type="compositionally biased region" description="Basic and acidic residues" evidence="6">
    <location>
        <begin position="236"/>
        <end position="247"/>
    </location>
</feature>
<gene>
    <name evidence="9" type="ORF">DIABBA_LOCUS11716</name>
</gene>
<keyword evidence="10" id="KW-1185">Reference proteome</keyword>
<evidence type="ECO:0000256" key="3">
    <source>
        <dbReference type="ARBA" id="ARBA00023204"/>
    </source>
</evidence>
<evidence type="ECO:0000256" key="5">
    <source>
        <dbReference type="SAM" id="Coils"/>
    </source>
</evidence>
<evidence type="ECO:0000256" key="4">
    <source>
        <dbReference type="ARBA" id="ARBA00023242"/>
    </source>
</evidence>
<dbReference type="Gene3D" id="2.170.210.10">
    <property type="entry name" value="DNA double-strand break repair and VJ recombination XRCC4, N-terminal"/>
    <property type="match status" value="1"/>
</dbReference>
<dbReference type="Gene3D" id="1.20.5.370">
    <property type="match status" value="1"/>
</dbReference>
<dbReference type="InterPro" id="IPR053962">
    <property type="entry name" value="XRCC4_CC"/>
</dbReference>
<evidence type="ECO:0000256" key="1">
    <source>
        <dbReference type="ARBA" id="ARBA00004123"/>
    </source>
</evidence>
<protein>
    <recommendedName>
        <fullName evidence="11">DNA repair protein XRCC4</fullName>
    </recommendedName>
</protein>
<feature type="compositionally biased region" description="Basic and acidic residues" evidence="6">
    <location>
        <begin position="207"/>
        <end position="217"/>
    </location>
</feature>
<dbReference type="SUPFAM" id="SSF58022">
    <property type="entry name" value="XRCC4, C-terminal oligomerization domain"/>
    <property type="match status" value="1"/>
</dbReference>
<dbReference type="OrthoDB" id="8064436at2759"/>
<dbReference type="InterPro" id="IPR014751">
    <property type="entry name" value="XRCC4-like_C"/>
</dbReference>
<evidence type="ECO:0000259" key="8">
    <source>
        <dbReference type="Pfam" id="PF21924"/>
    </source>
</evidence>
<dbReference type="PANTHER" id="PTHR28559">
    <property type="entry name" value="DNA REPAIR PROTEIN XRCC4"/>
    <property type="match status" value="1"/>
</dbReference>
<dbReference type="EMBL" id="OU898283">
    <property type="protein sequence ID" value="CAG9838904.1"/>
    <property type="molecule type" value="Genomic_DNA"/>
</dbReference>
<dbReference type="InterPro" id="IPR010585">
    <property type="entry name" value="DNA_repair_prot_XRCC4"/>
</dbReference>
<keyword evidence="3" id="KW-0234">DNA repair</keyword>
<proteinExistence type="predicted"/>
<evidence type="ECO:0000259" key="7">
    <source>
        <dbReference type="Pfam" id="PF06632"/>
    </source>
</evidence>
<keyword evidence="4" id="KW-0539">Nucleus</keyword>
<accession>A0A9N9T521</accession>
<dbReference type="AlphaFoldDB" id="A0A9N9T521"/>
<feature type="domain" description="XRCC4 coiled-coil" evidence="8">
    <location>
        <begin position="121"/>
        <end position="181"/>
    </location>
</feature>
<feature type="coiled-coil region" evidence="5">
    <location>
        <begin position="142"/>
        <end position="191"/>
    </location>
</feature>
<name>A0A9N9T521_DIABA</name>
<organism evidence="9 10">
    <name type="scientific">Diabrotica balteata</name>
    <name type="common">Banded cucumber beetle</name>
    <dbReference type="NCBI Taxonomy" id="107213"/>
    <lineage>
        <taxon>Eukaryota</taxon>
        <taxon>Metazoa</taxon>
        <taxon>Ecdysozoa</taxon>
        <taxon>Arthropoda</taxon>
        <taxon>Hexapoda</taxon>
        <taxon>Insecta</taxon>
        <taxon>Pterygota</taxon>
        <taxon>Neoptera</taxon>
        <taxon>Endopterygota</taxon>
        <taxon>Coleoptera</taxon>
        <taxon>Polyphaga</taxon>
        <taxon>Cucujiformia</taxon>
        <taxon>Chrysomeloidea</taxon>
        <taxon>Chrysomelidae</taxon>
        <taxon>Galerucinae</taxon>
        <taxon>Diabroticina</taxon>
        <taxon>Diabroticites</taxon>
        <taxon>Diabrotica</taxon>
    </lineage>
</organism>
<dbReference type="Proteomes" id="UP001153709">
    <property type="component" value="Chromosome 8"/>
</dbReference>
<dbReference type="Pfam" id="PF06632">
    <property type="entry name" value="XRCC4"/>
    <property type="match status" value="1"/>
</dbReference>